<dbReference type="Proteomes" id="UP000779507">
    <property type="component" value="Unassembled WGS sequence"/>
</dbReference>
<evidence type="ECO:0000313" key="2">
    <source>
        <dbReference type="EMBL" id="NRT17311.1"/>
    </source>
</evidence>
<reference evidence="2 3" key="1">
    <citation type="submission" date="2020-05" db="EMBL/GenBank/DDBJ databases">
        <title>Genomic Encyclopedia of Type Strains, Phase IV (KMG-V): Genome sequencing to study the core and pangenomes of soil and plant-associated prokaryotes.</title>
        <authorList>
            <person name="Whitman W."/>
        </authorList>
    </citation>
    <scope>NUCLEOTIDE SEQUENCE [LARGE SCALE GENOMIC DNA]</scope>
    <source>
        <strain evidence="2 3">9A</strain>
    </source>
</reference>
<organism evidence="2 3">
    <name type="scientific">Hymenobacter caeli</name>
    <dbReference type="NCBI Taxonomy" id="2735894"/>
    <lineage>
        <taxon>Bacteria</taxon>
        <taxon>Pseudomonadati</taxon>
        <taxon>Bacteroidota</taxon>
        <taxon>Cytophagia</taxon>
        <taxon>Cytophagales</taxon>
        <taxon>Hymenobacteraceae</taxon>
        <taxon>Hymenobacter</taxon>
    </lineage>
</organism>
<protein>
    <recommendedName>
        <fullName evidence="1">Immunity protein 63 domain-containing protein</fullName>
    </recommendedName>
</protein>
<feature type="domain" description="Immunity protein 63" evidence="1">
    <location>
        <begin position="44"/>
        <end position="119"/>
    </location>
</feature>
<sequence length="128" mass="14392">MTLAAVETVVRALGQLLGAPAALLPTFGRNEDYARPEVRADAAGYHFVVVERGQEVAHEVFQHLEELLFVIFSAVTFSMASQYELRHRVAGQDTRILLFARQLELLARLDVSFADRLRPRYHQLLASA</sequence>
<evidence type="ECO:0000259" key="1">
    <source>
        <dbReference type="Pfam" id="PF15599"/>
    </source>
</evidence>
<dbReference type="RefSeq" id="WP_173808099.1">
    <property type="nucleotide sequence ID" value="NZ_JABSNP010000001.1"/>
</dbReference>
<dbReference type="InterPro" id="IPR028952">
    <property type="entry name" value="Imm63"/>
</dbReference>
<keyword evidence="3" id="KW-1185">Reference proteome</keyword>
<accession>A0ABX2FJL2</accession>
<dbReference type="Pfam" id="PF15599">
    <property type="entry name" value="Imm63"/>
    <property type="match status" value="1"/>
</dbReference>
<gene>
    <name evidence="2" type="ORF">HNP98_000114</name>
</gene>
<proteinExistence type="predicted"/>
<evidence type="ECO:0000313" key="3">
    <source>
        <dbReference type="Proteomes" id="UP000779507"/>
    </source>
</evidence>
<comment type="caution">
    <text evidence="2">The sequence shown here is derived from an EMBL/GenBank/DDBJ whole genome shotgun (WGS) entry which is preliminary data.</text>
</comment>
<name>A0ABX2FJL2_9BACT</name>
<dbReference type="EMBL" id="JABSNP010000001">
    <property type="protein sequence ID" value="NRT17311.1"/>
    <property type="molecule type" value="Genomic_DNA"/>
</dbReference>